<name>A0A2M9FXS9_9PROT</name>
<reference evidence="2 3" key="1">
    <citation type="submission" date="2017-11" db="EMBL/GenBank/DDBJ databases">
        <title>Draft genome sequence of Rhizobiales bacterium SY3-13.</title>
        <authorList>
            <person name="Sun C."/>
        </authorList>
    </citation>
    <scope>NUCLEOTIDE SEQUENCE [LARGE SCALE GENOMIC DNA]</scope>
    <source>
        <strain evidence="2 3">SY3-13</strain>
    </source>
</reference>
<accession>A0A2M9FXS9</accession>
<dbReference type="EMBL" id="PHIG01000047">
    <property type="protein sequence ID" value="PJK28272.1"/>
    <property type="molecule type" value="Genomic_DNA"/>
</dbReference>
<protein>
    <submittedName>
        <fullName evidence="2">Agmatine deiminase</fullName>
    </submittedName>
</protein>
<sequence length="336" mass="36746">MAEPNPSFDGYYPVPDWAPHSRAWLSWPTDPTEMPGGLLESRVTFAHVARTVARFEPVRVIVPSDVAKEASLTLGPRVEILERPSAHGWIRDLGPTFLSTRDGRVKTVGWKFNGWGGRHIVHEEDHGFAEELIRLMNLPHYRGPIVLEGGAVQTDGMGTALVTEQTLLSPNRNPLMGRRDVEEILMNFFGVVHTVWLGEGISGLTGGGGHVGRFCRFVRPGVIAIHSPEDPEHPDFRAMQDNLHRLARARGPFGQELEVHEIPAPERISPASASYLGFYLANGAVVVPSLDDPRDEEAFGLITALFPDREAAAVESAAVGGALHHLVLGEPEPAPF</sequence>
<dbReference type="InterPro" id="IPR007466">
    <property type="entry name" value="Peptidyl-Arg-deiminase_porph"/>
</dbReference>
<dbReference type="PANTHER" id="PTHR31377">
    <property type="entry name" value="AGMATINE DEIMINASE-RELATED"/>
    <property type="match status" value="1"/>
</dbReference>
<dbReference type="GO" id="GO:0004668">
    <property type="term" value="F:protein-arginine deiminase activity"/>
    <property type="evidence" value="ECO:0007669"/>
    <property type="project" value="InterPro"/>
</dbReference>
<dbReference type="SUPFAM" id="SSF55909">
    <property type="entry name" value="Pentein"/>
    <property type="match status" value="1"/>
</dbReference>
<dbReference type="Proteomes" id="UP000229498">
    <property type="component" value="Unassembled WGS sequence"/>
</dbReference>
<dbReference type="PANTHER" id="PTHR31377:SF0">
    <property type="entry name" value="AGMATINE DEIMINASE-RELATED"/>
    <property type="match status" value="1"/>
</dbReference>
<dbReference type="Gene3D" id="3.75.10.10">
    <property type="entry name" value="L-arginine/glycine Amidinotransferase, Chain A"/>
    <property type="match status" value="1"/>
</dbReference>
<proteinExistence type="predicted"/>
<evidence type="ECO:0000313" key="3">
    <source>
        <dbReference type="Proteomes" id="UP000229498"/>
    </source>
</evidence>
<dbReference type="AlphaFoldDB" id="A0A2M9FXS9"/>
<keyword evidence="3" id="KW-1185">Reference proteome</keyword>
<comment type="caution">
    <text evidence="2">The sequence shown here is derived from an EMBL/GenBank/DDBJ whole genome shotgun (WGS) entry which is preliminary data.</text>
</comment>
<dbReference type="Pfam" id="PF04371">
    <property type="entry name" value="PAD_porph"/>
    <property type="match status" value="1"/>
</dbReference>
<organism evidence="2 3">
    <name type="scientific">Minwuia thermotolerans</name>
    <dbReference type="NCBI Taxonomy" id="2056226"/>
    <lineage>
        <taxon>Bacteria</taxon>
        <taxon>Pseudomonadati</taxon>
        <taxon>Pseudomonadota</taxon>
        <taxon>Alphaproteobacteria</taxon>
        <taxon>Minwuiales</taxon>
        <taxon>Minwuiaceae</taxon>
        <taxon>Minwuia</taxon>
    </lineage>
</organism>
<keyword evidence="1" id="KW-0378">Hydrolase</keyword>
<evidence type="ECO:0000313" key="2">
    <source>
        <dbReference type="EMBL" id="PJK28272.1"/>
    </source>
</evidence>
<dbReference type="OrthoDB" id="9808013at2"/>
<gene>
    <name evidence="2" type="ORF">CVT23_18030</name>
</gene>
<dbReference type="GO" id="GO:0047632">
    <property type="term" value="F:agmatine deiminase activity"/>
    <property type="evidence" value="ECO:0007669"/>
    <property type="project" value="TreeGrafter"/>
</dbReference>
<dbReference type="RefSeq" id="WP_109794719.1">
    <property type="nucleotide sequence ID" value="NZ_PHIG01000047.1"/>
</dbReference>
<evidence type="ECO:0000256" key="1">
    <source>
        <dbReference type="ARBA" id="ARBA00022801"/>
    </source>
</evidence>
<dbReference type="GO" id="GO:0009446">
    <property type="term" value="P:putrescine biosynthetic process"/>
    <property type="evidence" value="ECO:0007669"/>
    <property type="project" value="InterPro"/>
</dbReference>